<dbReference type="InParanoid" id="E3JCV1"/>
<dbReference type="RefSeq" id="WP_013423060.1">
    <property type="nucleotide sequence ID" value="NC_014666.1"/>
</dbReference>
<gene>
    <name evidence="2" type="ordered locus">FraEuI1c_1890</name>
</gene>
<name>E3JCV1_PSEI1</name>
<evidence type="ECO:0000313" key="2">
    <source>
        <dbReference type="EMBL" id="ADP79941.1"/>
    </source>
</evidence>
<keyword evidence="3" id="KW-1185">Reference proteome</keyword>
<reference evidence="2 3" key="1">
    <citation type="submission" date="2010-10" db="EMBL/GenBank/DDBJ databases">
        <title>Complete sequence of Frankia sp. EuI1c.</title>
        <authorList>
            <consortium name="US DOE Joint Genome Institute"/>
            <person name="Lucas S."/>
            <person name="Copeland A."/>
            <person name="Lapidus A."/>
            <person name="Cheng J.-F."/>
            <person name="Bruce D."/>
            <person name="Goodwin L."/>
            <person name="Pitluck S."/>
            <person name="Chertkov O."/>
            <person name="Detter J.C."/>
            <person name="Han C."/>
            <person name="Tapia R."/>
            <person name="Land M."/>
            <person name="Hauser L."/>
            <person name="Jeffries C."/>
            <person name="Kyrpides N."/>
            <person name="Ivanova N."/>
            <person name="Mikhailova N."/>
            <person name="Beauchemin N."/>
            <person name="Sen A."/>
            <person name="Sur S.A."/>
            <person name="Gtari M."/>
            <person name="Wall L."/>
            <person name="Tisa L."/>
            <person name="Woyke T."/>
        </authorList>
    </citation>
    <scope>NUCLEOTIDE SEQUENCE [LARGE SCALE GENOMIC DNA]</scope>
    <source>
        <strain evidence="3">DSM 45817 / CECT 9037 / EuI1c</strain>
    </source>
</reference>
<dbReference type="Proteomes" id="UP000002484">
    <property type="component" value="Chromosome"/>
</dbReference>
<dbReference type="AlphaFoldDB" id="E3JCV1"/>
<evidence type="ECO:0000313" key="3">
    <source>
        <dbReference type="Proteomes" id="UP000002484"/>
    </source>
</evidence>
<proteinExistence type="predicted"/>
<keyword evidence="2" id="KW-0418">Kinase</keyword>
<organism evidence="2 3">
    <name type="scientific">Pseudofrankia inefficax (strain DSM 45817 / CECT 9037 / DDB 130130 / EuI1c)</name>
    <name type="common">Frankia inefficax</name>
    <dbReference type="NCBI Taxonomy" id="298654"/>
    <lineage>
        <taxon>Bacteria</taxon>
        <taxon>Bacillati</taxon>
        <taxon>Actinomycetota</taxon>
        <taxon>Actinomycetes</taxon>
        <taxon>Frankiales</taxon>
        <taxon>Frankiaceae</taxon>
        <taxon>Pseudofrankia</taxon>
    </lineage>
</organism>
<evidence type="ECO:0000256" key="1">
    <source>
        <dbReference type="SAM" id="MobiDB-lite"/>
    </source>
</evidence>
<sequence precursor="true">MTAALTAAVVVGLLVAGGLLSWLLGPDTRDADYGLRTPSPRDDSIGSRFP</sequence>
<dbReference type="EMBL" id="CP002299">
    <property type="protein sequence ID" value="ADP79941.1"/>
    <property type="molecule type" value="Genomic_DNA"/>
</dbReference>
<feature type="region of interest" description="Disordered" evidence="1">
    <location>
        <begin position="28"/>
        <end position="50"/>
    </location>
</feature>
<keyword evidence="2" id="KW-0808">Transferase</keyword>
<protein>
    <submittedName>
        <fullName evidence="2">Adenylylsulfate kinase</fullName>
    </submittedName>
</protein>
<accession>E3JCV1</accession>
<dbReference type="KEGG" id="fri:FraEuI1c_1890"/>
<dbReference type="GO" id="GO:0016301">
    <property type="term" value="F:kinase activity"/>
    <property type="evidence" value="ECO:0007669"/>
    <property type="project" value="UniProtKB-KW"/>
</dbReference>
<dbReference type="HOGENOM" id="CLU_3118134_0_0_11"/>